<proteinExistence type="predicted"/>
<evidence type="ECO:0000313" key="2">
    <source>
        <dbReference type="EMBL" id="EFV30578.1"/>
    </source>
</evidence>
<protein>
    <submittedName>
        <fullName evidence="2">Uncharacterized protein</fullName>
    </submittedName>
</protein>
<dbReference type="EMBL" id="ACWG01000013">
    <property type="protein sequence ID" value="EFV30578.1"/>
    <property type="molecule type" value="Genomic_DNA"/>
</dbReference>
<comment type="caution">
    <text evidence="2">The sequence shown here is derived from an EMBL/GenBank/DDBJ whole genome shotgun (WGS) entry which is preliminary data.</text>
</comment>
<name>E5WX36_9BACE</name>
<accession>E5WX36</accession>
<evidence type="ECO:0000256" key="1">
    <source>
        <dbReference type="SAM" id="MobiDB-lite"/>
    </source>
</evidence>
<evidence type="ECO:0000313" key="3">
    <source>
        <dbReference type="Proteomes" id="UP000003246"/>
    </source>
</evidence>
<reference evidence="2 3" key="1">
    <citation type="submission" date="2010-10" db="EMBL/GenBank/DDBJ databases">
        <title>The Genome Sequence of Bacteroides eggerthii strain 1_2_48FAA.</title>
        <authorList>
            <consortium name="The Broad Institute Genome Sequencing Platform"/>
            <person name="Ward D."/>
            <person name="Earl A."/>
            <person name="Feldgarden M."/>
            <person name="Young S.K."/>
            <person name="Gargeya S."/>
            <person name="Zeng Q."/>
            <person name="Alvarado L."/>
            <person name="Berlin A."/>
            <person name="Bochicchio J."/>
            <person name="Chapman S.B."/>
            <person name="Chen Z."/>
            <person name="Freedman E."/>
            <person name="Gellesch M."/>
            <person name="Goldberg J."/>
            <person name="Griggs A."/>
            <person name="Gujja S."/>
            <person name="Heilman E."/>
            <person name="Heiman D."/>
            <person name="Howarth C."/>
            <person name="Mehta T."/>
            <person name="Neiman D."/>
            <person name="Pearson M."/>
            <person name="Roberts A."/>
            <person name="Saif S."/>
            <person name="Shea T."/>
            <person name="Shenoy N."/>
            <person name="Sisk P."/>
            <person name="Stolte C."/>
            <person name="Sykes S."/>
            <person name="White J."/>
            <person name="Yandava C."/>
            <person name="Allen-Vercoe E."/>
            <person name="Ambrose C."/>
            <person name="Strauss J."/>
            <person name="Daigneault M."/>
            <person name="Haas B."/>
            <person name="Nusbaum C."/>
            <person name="Birren B."/>
        </authorList>
    </citation>
    <scope>NUCLEOTIDE SEQUENCE [LARGE SCALE GENOMIC DNA]</scope>
    <source>
        <strain evidence="2 3">1_2_48FAA</strain>
    </source>
</reference>
<sequence length="176" mass="21344">MKPYSKPFNRNIMKQKKIRRQPQKKPSPRQQKPRKREDGRPQGTLKRFPFDETRIGFMLRYEMPVVYHLLRRLCATQQPFEPDWQVIRSVAEASKDPSCGKAKFRRYLDEYRRDGVYCRRGKRLTPERKAYYEGICRRKREEYIRRNRRRLLAEARNAPGGDRLLGEIKSILKMKR</sequence>
<dbReference type="AlphaFoldDB" id="E5WX36"/>
<gene>
    <name evidence="2" type="ORF">HMPREF1016_01238</name>
</gene>
<organism evidence="2 3">
    <name type="scientific">Bacteroides eggerthii 1_2_48FAA</name>
    <dbReference type="NCBI Taxonomy" id="665953"/>
    <lineage>
        <taxon>Bacteria</taxon>
        <taxon>Pseudomonadati</taxon>
        <taxon>Bacteroidota</taxon>
        <taxon>Bacteroidia</taxon>
        <taxon>Bacteroidales</taxon>
        <taxon>Bacteroidaceae</taxon>
        <taxon>Bacteroides</taxon>
    </lineage>
</organism>
<dbReference type="Proteomes" id="UP000003246">
    <property type="component" value="Unassembled WGS sequence"/>
</dbReference>
<feature type="region of interest" description="Disordered" evidence="1">
    <location>
        <begin position="1"/>
        <end position="46"/>
    </location>
</feature>
<feature type="compositionally biased region" description="Basic residues" evidence="1">
    <location>
        <begin position="13"/>
        <end position="34"/>
    </location>
</feature>
<dbReference type="HOGENOM" id="CLU_1522239_0_0_10"/>